<proteinExistence type="predicted"/>
<reference evidence="2" key="1">
    <citation type="submission" date="2016-11" db="EMBL/GenBank/DDBJ databases">
        <authorList>
            <person name="Varghese N."/>
            <person name="Submissions S."/>
        </authorList>
    </citation>
    <scope>NUCLEOTIDE SEQUENCE [LARGE SCALE GENOMIC DNA]</scope>
    <source>
        <strain evidence="2">DSM 13643</strain>
    </source>
</reference>
<gene>
    <name evidence="1" type="ORF">SAMN02745135_01162</name>
</gene>
<accession>A0A1M5TVR5</accession>
<protein>
    <submittedName>
        <fullName evidence="1">Uncharacterized protein</fullName>
    </submittedName>
</protein>
<dbReference type="AlphaFoldDB" id="A0A1M5TVR5"/>
<evidence type="ECO:0000313" key="2">
    <source>
        <dbReference type="Proteomes" id="UP000183967"/>
    </source>
</evidence>
<name>A0A1M5TVR5_9FIRM</name>
<organism evidence="1 2">
    <name type="scientific">Caloranaerobacter azorensis DSM 13643</name>
    <dbReference type="NCBI Taxonomy" id="1121264"/>
    <lineage>
        <taxon>Bacteria</taxon>
        <taxon>Bacillati</taxon>
        <taxon>Bacillota</taxon>
        <taxon>Tissierellia</taxon>
        <taxon>Tissierellales</taxon>
        <taxon>Thermohalobacteraceae</taxon>
        <taxon>Caloranaerobacter</taxon>
    </lineage>
</organism>
<dbReference type="RefSeq" id="WP_159430389.1">
    <property type="nucleotide sequence ID" value="NZ_FQXO01000025.1"/>
</dbReference>
<evidence type="ECO:0000313" key="1">
    <source>
        <dbReference type="EMBL" id="SHH54809.1"/>
    </source>
</evidence>
<keyword evidence="2" id="KW-1185">Reference proteome</keyword>
<dbReference type="EMBL" id="FQXO01000025">
    <property type="protein sequence ID" value="SHH54809.1"/>
    <property type="molecule type" value="Genomic_DNA"/>
</dbReference>
<sequence length="45" mass="5111">MNMDIKDNITVIDIKNENEVIAVISKEEIIIKDGYDVLFDVGVDE</sequence>
<dbReference type="Proteomes" id="UP000183967">
    <property type="component" value="Unassembled WGS sequence"/>
</dbReference>